<feature type="chain" id="PRO_5020391283" description="Dipeptidase" evidence="2">
    <location>
        <begin position="23"/>
        <end position="579"/>
    </location>
</feature>
<evidence type="ECO:0000313" key="4">
    <source>
        <dbReference type="Proteomes" id="UP000294830"/>
    </source>
</evidence>
<evidence type="ECO:0000313" key="3">
    <source>
        <dbReference type="EMBL" id="TCN68434.1"/>
    </source>
</evidence>
<dbReference type="Proteomes" id="UP000294830">
    <property type="component" value="Unassembled WGS sequence"/>
</dbReference>
<sequence length="579" mass="65272">MNVKALALLLAGAALTTNVADACTNYIVTKGASKDGSCILSYSADSHTLFGELYFYARGIHAPGTMRTIHEWDTGKFLGQIPEAPQTYQVVGNMNEHQLIIGESTYGGREGLADTTGLIDYGTLIYATLQRAKNAREAIKTMAELVEKYGYYSEGESISIVDPNEAWVFEIIGKGTQMVADKKTNLRFNKYKGAVWVAVRIPDGYISGHANHARITTFPLEKASKNSISSKNLKKIFEPNIEYVYAHDVISFAREKGFFTGSDAEFSFSDTYAPLDFGGARGCEARVWSFFREFDPGMSKYEDYALGHNLKNRMPLYIKPDRKVSVQDVMQAMRNHYEGTSMDMTKDCGAGPYASPYRWRPMTWKVDGQAYTNERATATQQTGWAYVAQSRSWLPNEIGGLYWFTVDDVANAPFTPIYPCTNQIPDNYKVGNGSMVKYSPTSAFWLFNRVTNYVYGRYSMMYPDLLKAQQELEIGHFASTASVESKALELYKENPSKAVDLLTEYTNSTASKTFNRWKELDEYLLVKYIDGNIKKEKDGKFETNGYNENMPAFPLQPGYPEWWKRAVKDQAGDRLKVVD</sequence>
<organism evidence="3 4">
    <name type="scientific">Acetobacteroides hydrogenigenes</name>
    <dbReference type="NCBI Taxonomy" id="979970"/>
    <lineage>
        <taxon>Bacteria</taxon>
        <taxon>Pseudomonadati</taxon>
        <taxon>Bacteroidota</taxon>
        <taxon>Bacteroidia</taxon>
        <taxon>Bacteroidales</taxon>
        <taxon>Rikenellaceae</taxon>
        <taxon>Acetobacteroides</taxon>
    </lineage>
</organism>
<dbReference type="EC" id="3.4.-.-" evidence="1"/>
<reference evidence="3 4" key="1">
    <citation type="submission" date="2019-03" db="EMBL/GenBank/DDBJ databases">
        <title>Genomic Encyclopedia of Archaeal and Bacterial Type Strains, Phase II (KMG-II): from individual species to whole genera.</title>
        <authorList>
            <person name="Goeker M."/>
        </authorList>
    </citation>
    <scope>NUCLEOTIDE SEQUENCE [LARGE SCALE GENOMIC DNA]</scope>
    <source>
        <strain evidence="3 4">RL-C</strain>
    </source>
</reference>
<dbReference type="EMBL" id="SLWB01000006">
    <property type="protein sequence ID" value="TCN68434.1"/>
    <property type="molecule type" value="Genomic_DNA"/>
</dbReference>
<name>A0A4R2EPF0_9BACT</name>
<comment type="caution">
    <text evidence="3">The sequence shown here is derived from an EMBL/GenBank/DDBJ whole genome shotgun (WGS) entry which is preliminary data.</text>
</comment>
<dbReference type="GO" id="GO:0016805">
    <property type="term" value="F:dipeptidase activity"/>
    <property type="evidence" value="ECO:0007669"/>
    <property type="project" value="UniProtKB-KW"/>
</dbReference>
<keyword evidence="1" id="KW-0645">Protease</keyword>
<dbReference type="GO" id="GO:0070004">
    <property type="term" value="F:cysteine-type exopeptidase activity"/>
    <property type="evidence" value="ECO:0007669"/>
    <property type="project" value="InterPro"/>
</dbReference>
<keyword evidence="2" id="KW-0732">Signal</keyword>
<dbReference type="GO" id="GO:0006508">
    <property type="term" value="P:proteolysis"/>
    <property type="evidence" value="ECO:0007669"/>
    <property type="project" value="UniProtKB-KW"/>
</dbReference>
<dbReference type="InterPro" id="IPR005322">
    <property type="entry name" value="Peptidase_C69"/>
</dbReference>
<gene>
    <name evidence="3" type="ORF">CLV25_10614</name>
</gene>
<accession>A0A4R2EPF0</accession>
<comment type="similarity">
    <text evidence="1">Belongs to the peptidase C69 family.</text>
</comment>
<evidence type="ECO:0000256" key="2">
    <source>
        <dbReference type="SAM" id="SignalP"/>
    </source>
</evidence>
<proteinExistence type="inferred from homology"/>
<keyword evidence="1" id="KW-0224">Dipeptidase</keyword>
<comment type="catalytic activity">
    <reaction evidence="1">
        <text>an L-aminoacyl-L-amino acid + H2O = 2 an L-alpha-amino acid</text>
        <dbReference type="Rhea" id="RHEA:48940"/>
        <dbReference type="ChEBI" id="CHEBI:15377"/>
        <dbReference type="ChEBI" id="CHEBI:59869"/>
        <dbReference type="ChEBI" id="CHEBI:77460"/>
    </reaction>
</comment>
<dbReference type="OrthoDB" id="1109933at2"/>
<feature type="signal peptide" evidence="2">
    <location>
        <begin position="1"/>
        <end position="22"/>
    </location>
</feature>
<dbReference type="PANTHER" id="PTHR12994:SF17">
    <property type="entry name" value="LD30995P"/>
    <property type="match status" value="1"/>
</dbReference>
<dbReference type="PANTHER" id="PTHR12994">
    <property type="entry name" value="SECERNIN"/>
    <property type="match status" value="1"/>
</dbReference>
<evidence type="ECO:0000256" key="1">
    <source>
        <dbReference type="RuleBase" id="RU364089"/>
    </source>
</evidence>
<dbReference type="AlphaFoldDB" id="A0A4R2EPF0"/>
<dbReference type="Gene3D" id="3.60.60.10">
    <property type="entry name" value="Penicillin V Acylase, Chain A"/>
    <property type="match status" value="1"/>
</dbReference>
<protein>
    <recommendedName>
        <fullName evidence="1">Dipeptidase</fullName>
        <ecNumber evidence="1">3.4.-.-</ecNumber>
    </recommendedName>
</protein>
<dbReference type="Pfam" id="PF03577">
    <property type="entry name" value="Peptidase_C69"/>
    <property type="match status" value="1"/>
</dbReference>
<keyword evidence="4" id="KW-1185">Reference proteome</keyword>
<keyword evidence="1" id="KW-0378">Hydrolase</keyword>
<dbReference type="RefSeq" id="WP_131839023.1">
    <property type="nucleotide sequence ID" value="NZ_SLWB01000006.1"/>
</dbReference>